<keyword evidence="6 10" id="KW-0812">Transmembrane</keyword>
<dbReference type="InterPro" id="IPR003660">
    <property type="entry name" value="HAMP_dom"/>
</dbReference>
<dbReference type="PROSITE" id="PS50885">
    <property type="entry name" value="HAMP"/>
    <property type="match status" value="1"/>
</dbReference>
<dbReference type="SMART" id="SM00388">
    <property type="entry name" value="HisKA"/>
    <property type="match status" value="1"/>
</dbReference>
<dbReference type="InterPro" id="IPR003661">
    <property type="entry name" value="HisK_dim/P_dom"/>
</dbReference>
<evidence type="ECO:0000259" key="12">
    <source>
        <dbReference type="PROSITE" id="PS50885"/>
    </source>
</evidence>
<dbReference type="EC" id="2.7.13.3" evidence="3"/>
<accession>A0ABN1F9W4</accession>
<dbReference type="PANTHER" id="PTHR45436">
    <property type="entry name" value="SENSOR HISTIDINE KINASE YKOH"/>
    <property type="match status" value="1"/>
</dbReference>
<keyword evidence="7 13" id="KW-0418">Kinase</keyword>
<name>A0ABN1F9W4_9PROT</name>
<organism evidence="13 14">
    <name type="scientific">Rhizomicrobium electricum</name>
    <dbReference type="NCBI Taxonomy" id="480070"/>
    <lineage>
        <taxon>Bacteria</taxon>
        <taxon>Pseudomonadati</taxon>
        <taxon>Pseudomonadota</taxon>
        <taxon>Alphaproteobacteria</taxon>
        <taxon>Micropepsales</taxon>
        <taxon>Micropepsaceae</taxon>
        <taxon>Rhizomicrobium</taxon>
    </lineage>
</organism>
<evidence type="ECO:0000256" key="9">
    <source>
        <dbReference type="ARBA" id="ARBA00023012"/>
    </source>
</evidence>
<dbReference type="Gene3D" id="3.30.565.10">
    <property type="entry name" value="Histidine kinase-like ATPase, C-terminal domain"/>
    <property type="match status" value="1"/>
</dbReference>
<keyword evidence="9" id="KW-0902">Two-component regulatory system</keyword>
<dbReference type="SUPFAM" id="SSF47384">
    <property type="entry name" value="Homodimeric domain of signal transducing histidine kinase"/>
    <property type="match status" value="1"/>
</dbReference>
<dbReference type="Gene3D" id="1.10.287.130">
    <property type="match status" value="1"/>
</dbReference>
<evidence type="ECO:0000259" key="11">
    <source>
        <dbReference type="PROSITE" id="PS50109"/>
    </source>
</evidence>
<feature type="domain" description="HAMP" evidence="12">
    <location>
        <begin position="193"/>
        <end position="246"/>
    </location>
</feature>
<evidence type="ECO:0000256" key="8">
    <source>
        <dbReference type="ARBA" id="ARBA00022989"/>
    </source>
</evidence>
<evidence type="ECO:0000256" key="4">
    <source>
        <dbReference type="ARBA" id="ARBA00022553"/>
    </source>
</evidence>
<evidence type="ECO:0000256" key="5">
    <source>
        <dbReference type="ARBA" id="ARBA00022679"/>
    </source>
</evidence>
<feature type="transmembrane region" description="Helical" evidence="10">
    <location>
        <begin position="12"/>
        <end position="31"/>
    </location>
</feature>
<dbReference type="InterPro" id="IPR036097">
    <property type="entry name" value="HisK_dim/P_sf"/>
</dbReference>
<sequence length="466" mass="51497">MTSIQGRLTFRLLVCVLTISMAGSLAVYLIFRSSMIRQFDDGLRTEANSIATLFVRDGDGHYEFRNMPDIETMFRHGNDADVYCIRRMDGTLVVKSSSLGNRRCPGISRPAGFEGFAQVNVEGERHHDGAWRAIFLTFIPPSEVGVAKERFQIVLAAEGEEISHLLERLLWALALVAGFGGTATAFLVIWTVRKDLSPLRALAEQASTINSDNLQQRFALCGAPRELDPIHRALNGLLDRMETALKREQRFNADVAHELRTPVAELRSLSEVALSGHESEETLLEALRDARDIGVQLDNTISALLALRRCEPRILSSVDLVPALREAWHRVEATAVERNLAMTWQIPDQAHAVSDPVMLLAVLQNLFENATAYTQHGGEIACTVRGVAARTVIAIRNRPHGLNRDDVAHLFEPFWRKETARTDGAHVGLGLALAEAYCRACGATLHATLLDDGWLEVAISMPSRPG</sequence>
<dbReference type="Pfam" id="PF00512">
    <property type="entry name" value="HisKA"/>
    <property type="match status" value="1"/>
</dbReference>
<dbReference type="SUPFAM" id="SSF55874">
    <property type="entry name" value="ATPase domain of HSP90 chaperone/DNA topoisomerase II/histidine kinase"/>
    <property type="match status" value="1"/>
</dbReference>
<dbReference type="PROSITE" id="PS50109">
    <property type="entry name" value="HIS_KIN"/>
    <property type="match status" value="1"/>
</dbReference>
<dbReference type="GO" id="GO:0016301">
    <property type="term" value="F:kinase activity"/>
    <property type="evidence" value="ECO:0007669"/>
    <property type="project" value="UniProtKB-KW"/>
</dbReference>
<feature type="domain" description="Histidine kinase" evidence="11">
    <location>
        <begin position="254"/>
        <end position="465"/>
    </location>
</feature>
<evidence type="ECO:0000313" key="14">
    <source>
        <dbReference type="Proteomes" id="UP001499951"/>
    </source>
</evidence>
<dbReference type="InterPro" id="IPR050428">
    <property type="entry name" value="TCS_sensor_his_kinase"/>
</dbReference>
<dbReference type="SMART" id="SM00387">
    <property type="entry name" value="HATPase_c"/>
    <property type="match status" value="1"/>
</dbReference>
<reference evidence="13 14" key="1">
    <citation type="journal article" date="2019" name="Int. J. Syst. Evol. Microbiol.">
        <title>The Global Catalogue of Microorganisms (GCM) 10K type strain sequencing project: providing services to taxonomists for standard genome sequencing and annotation.</title>
        <authorList>
            <consortium name="The Broad Institute Genomics Platform"/>
            <consortium name="The Broad Institute Genome Sequencing Center for Infectious Disease"/>
            <person name="Wu L."/>
            <person name="Ma J."/>
        </authorList>
    </citation>
    <scope>NUCLEOTIDE SEQUENCE [LARGE SCALE GENOMIC DNA]</scope>
    <source>
        <strain evidence="13 14">JCM 15089</strain>
    </source>
</reference>
<keyword evidence="8 10" id="KW-1133">Transmembrane helix</keyword>
<evidence type="ECO:0000256" key="6">
    <source>
        <dbReference type="ARBA" id="ARBA00022692"/>
    </source>
</evidence>
<evidence type="ECO:0000256" key="1">
    <source>
        <dbReference type="ARBA" id="ARBA00000085"/>
    </source>
</evidence>
<feature type="transmembrane region" description="Helical" evidence="10">
    <location>
        <begin position="169"/>
        <end position="192"/>
    </location>
</feature>
<dbReference type="Pfam" id="PF02518">
    <property type="entry name" value="HATPase_c"/>
    <property type="match status" value="1"/>
</dbReference>
<keyword evidence="5" id="KW-0808">Transferase</keyword>
<keyword evidence="10" id="KW-0472">Membrane</keyword>
<protein>
    <recommendedName>
        <fullName evidence="3">histidine kinase</fullName>
        <ecNumber evidence="3">2.7.13.3</ecNumber>
    </recommendedName>
</protein>
<dbReference type="CDD" id="cd00082">
    <property type="entry name" value="HisKA"/>
    <property type="match status" value="1"/>
</dbReference>
<evidence type="ECO:0000256" key="10">
    <source>
        <dbReference type="SAM" id="Phobius"/>
    </source>
</evidence>
<dbReference type="RefSeq" id="WP_166937320.1">
    <property type="nucleotide sequence ID" value="NZ_BAAADD010000012.1"/>
</dbReference>
<keyword evidence="14" id="KW-1185">Reference proteome</keyword>
<evidence type="ECO:0000256" key="3">
    <source>
        <dbReference type="ARBA" id="ARBA00012438"/>
    </source>
</evidence>
<comment type="catalytic activity">
    <reaction evidence="1">
        <text>ATP + protein L-histidine = ADP + protein N-phospho-L-histidine.</text>
        <dbReference type="EC" id="2.7.13.3"/>
    </reaction>
</comment>
<evidence type="ECO:0000313" key="13">
    <source>
        <dbReference type="EMBL" id="GAA0585882.1"/>
    </source>
</evidence>
<dbReference type="InterPro" id="IPR003594">
    <property type="entry name" value="HATPase_dom"/>
</dbReference>
<evidence type="ECO:0000256" key="2">
    <source>
        <dbReference type="ARBA" id="ARBA00004370"/>
    </source>
</evidence>
<dbReference type="InterPro" id="IPR036890">
    <property type="entry name" value="HATPase_C_sf"/>
</dbReference>
<evidence type="ECO:0000256" key="7">
    <source>
        <dbReference type="ARBA" id="ARBA00022777"/>
    </source>
</evidence>
<comment type="caution">
    <text evidence="13">The sequence shown here is derived from an EMBL/GenBank/DDBJ whole genome shotgun (WGS) entry which is preliminary data.</text>
</comment>
<dbReference type="Proteomes" id="UP001499951">
    <property type="component" value="Unassembled WGS sequence"/>
</dbReference>
<proteinExistence type="predicted"/>
<comment type="subcellular location">
    <subcellularLocation>
        <location evidence="2">Membrane</location>
    </subcellularLocation>
</comment>
<dbReference type="PANTHER" id="PTHR45436:SF5">
    <property type="entry name" value="SENSOR HISTIDINE KINASE TRCS"/>
    <property type="match status" value="1"/>
</dbReference>
<dbReference type="EMBL" id="BAAADD010000012">
    <property type="protein sequence ID" value="GAA0585882.1"/>
    <property type="molecule type" value="Genomic_DNA"/>
</dbReference>
<keyword evidence="4" id="KW-0597">Phosphoprotein</keyword>
<dbReference type="InterPro" id="IPR005467">
    <property type="entry name" value="His_kinase_dom"/>
</dbReference>
<gene>
    <name evidence="13" type="ORF">GCM10008942_38580</name>
</gene>